<dbReference type="InParanoid" id="M4B777"/>
<reference evidence="1" key="2">
    <citation type="submission" date="2015-06" db="UniProtKB">
        <authorList>
            <consortium name="EnsemblProtists"/>
        </authorList>
    </citation>
    <scope>IDENTIFICATION</scope>
    <source>
        <strain evidence="1">Emoy2</strain>
    </source>
</reference>
<name>M4B777_HYAAE</name>
<dbReference type="HOGENOM" id="CLU_057967_0_1_1"/>
<organism evidence="1 2">
    <name type="scientific">Hyaloperonospora arabidopsidis (strain Emoy2)</name>
    <name type="common">Downy mildew agent</name>
    <name type="synonym">Peronospora arabidopsidis</name>
    <dbReference type="NCBI Taxonomy" id="559515"/>
    <lineage>
        <taxon>Eukaryota</taxon>
        <taxon>Sar</taxon>
        <taxon>Stramenopiles</taxon>
        <taxon>Oomycota</taxon>
        <taxon>Peronosporomycetes</taxon>
        <taxon>Peronosporales</taxon>
        <taxon>Peronosporaceae</taxon>
        <taxon>Hyaloperonospora</taxon>
    </lineage>
</organism>
<dbReference type="OMA" id="NEITEAW"/>
<proteinExistence type="predicted"/>
<protein>
    <submittedName>
        <fullName evidence="1">Uncharacterized protein</fullName>
    </submittedName>
</protein>
<dbReference type="VEuPathDB" id="FungiDB:HpaG802129"/>
<dbReference type="STRING" id="559515.M4B777"/>
<dbReference type="EnsemblProtists" id="HpaT802129">
    <property type="protein sequence ID" value="HpaP802129"/>
    <property type="gene ID" value="HpaG802129"/>
</dbReference>
<dbReference type="Pfam" id="PF14223">
    <property type="entry name" value="Retrotran_gag_2"/>
    <property type="match status" value="1"/>
</dbReference>
<evidence type="ECO:0000313" key="2">
    <source>
        <dbReference type="Proteomes" id="UP000011713"/>
    </source>
</evidence>
<reference evidence="2" key="1">
    <citation type="journal article" date="2010" name="Science">
        <title>Signatures of adaptation to obligate biotrophy in the Hyaloperonospora arabidopsidis genome.</title>
        <authorList>
            <person name="Baxter L."/>
            <person name="Tripathy S."/>
            <person name="Ishaque N."/>
            <person name="Boot N."/>
            <person name="Cabral A."/>
            <person name="Kemen E."/>
            <person name="Thines M."/>
            <person name="Ah-Fong A."/>
            <person name="Anderson R."/>
            <person name="Badejoko W."/>
            <person name="Bittner-Eddy P."/>
            <person name="Boore J.L."/>
            <person name="Chibucos M.C."/>
            <person name="Coates M."/>
            <person name="Dehal P."/>
            <person name="Delehaunty K."/>
            <person name="Dong S."/>
            <person name="Downton P."/>
            <person name="Dumas B."/>
            <person name="Fabro G."/>
            <person name="Fronick C."/>
            <person name="Fuerstenberg S.I."/>
            <person name="Fulton L."/>
            <person name="Gaulin E."/>
            <person name="Govers F."/>
            <person name="Hughes L."/>
            <person name="Humphray S."/>
            <person name="Jiang R.H."/>
            <person name="Judelson H."/>
            <person name="Kamoun S."/>
            <person name="Kyung K."/>
            <person name="Meijer H."/>
            <person name="Minx P."/>
            <person name="Morris P."/>
            <person name="Nelson J."/>
            <person name="Phuntumart V."/>
            <person name="Qutob D."/>
            <person name="Rehmany A."/>
            <person name="Rougon-Cardoso A."/>
            <person name="Ryden P."/>
            <person name="Torto-Alalibo T."/>
            <person name="Studholme D."/>
            <person name="Wang Y."/>
            <person name="Win J."/>
            <person name="Wood J."/>
            <person name="Clifton S.W."/>
            <person name="Rogers J."/>
            <person name="Van den Ackerveken G."/>
            <person name="Jones J.D."/>
            <person name="McDowell J.M."/>
            <person name="Beynon J."/>
            <person name="Tyler B.M."/>
        </authorList>
    </citation>
    <scope>NUCLEOTIDE SEQUENCE [LARGE SCALE GENOMIC DNA]</scope>
    <source>
        <strain evidence="2">Emoy2</strain>
    </source>
</reference>
<keyword evidence="2" id="KW-1185">Reference proteome</keyword>
<dbReference type="eggNOG" id="KOG0017">
    <property type="taxonomic scope" value="Eukaryota"/>
</dbReference>
<dbReference type="Proteomes" id="UP000011713">
    <property type="component" value="Unassembled WGS sequence"/>
</dbReference>
<dbReference type="EMBL" id="JH597778">
    <property type="status" value="NOT_ANNOTATED_CDS"/>
    <property type="molecule type" value="Genomic_DNA"/>
</dbReference>
<dbReference type="AlphaFoldDB" id="M4B777"/>
<evidence type="ECO:0000313" key="1">
    <source>
        <dbReference type="EnsemblProtists" id="HpaP802129"/>
    </source>
</evidence>
<sequence>MKLAKKEQLEHIDATKAPSEDDASAALWKVNDMKAFANVCTMINPSLQSMVRIAATTAESWGILKSFFLRRSIHNRVQRRRQLHKFKMQKGASVMDHFLKFDELGMSIQAIGDKVAHDERLVILLESLSDEYYQIIKIIENMRDIDLFQE</sequence>
<accession>M4B777</accession>